<feature type="transmembrane region" description="Helical" evidence="1">
    <location>
        <begin position="72"/>
        <end position="96"/>
    </location>
</feature>
<dbReference type="EMBL" id="JASJQH010006894">
    <property type="protein sequence ID" value="KAK9728609.1"/>
    <property type="molecule type" value="Genomic_DNA"/>
</dbReference>
<protein>
    <recommendedName>
        <fullName evidence="2">RGS domain-containing protein</fullName>
    </recommendedName>
</protein>
<dbReference type="SMART" id="SM00315">
    <property type="entry name" value="RGS"/>
    <property type="match status" value="1"/>
</dbReference>
<comment type="caution">
    <text evidence="3">The sequence shown here is derived from an EMBL/GenBank/DDBJ whole genome shotgun (WGS) entry which is preliminary data.</text>
</comment>
<feature type="transmembrane region" description="Helical" evidence="1">
    <location>
        <begin position="163"/>
        <end position="189"/>
    </location>
</feature>
<feature type="domain" description="RGS" evidence="2">
    <location>
        <begin position="324"/>
        <end position="438"/>
    </location>
</feature>
<dbReference type="InterPro" id="IPR044926">
    <property type="entry name" value="RGS_subdomain_2"/>
</dbReference>
<keyword evidence="1" id="KW-0472">Membrane</keyword>
<proteinExistence type="predicted"/>
<evidence type="ECO:0000259" key="2">
    <source>
        <dbReference type="PROSITE" id="PS50132"/>
    </source>
</evidence>
<dbReference type="Proteomes" id="UP001479436">
    <property type="component" value="Unassembled WGS sequence"/>
</dbReference>
<dbReference type="Gene3D" id="1.10.167.10">
    <property type="entry name" value="Regulator of G-protein Signalling 4, domain 2"/>
    <property type="match status" value="1"/>
</dbReference>
<keyword evidence="4" id="KW-1185">Reference proteome</keyword>
<dbReference type="Pfam" id="PF00615">
    <property type="entry name" value="RGS"/>
    <property type="match status" value="1"/>
</dbReference>
<accession>A0ABR2WAE4</accession>
<feature type="transmembrane region" description="Helical" evidence="1">
    <location>
        <begin position="41"/>
        <end position="60"/>
    </location>
</feature>
<feature type="transmembrane region" description="Helical" evidence="1">
    <location>
        <begin position="7"/>
        <end position="29"/>
    </location>
</feature>
<dbReference type="CDD" id="cd07440">
    <property type="entry name" value="RGS"/>
    <property type="match status" value="1"/>
</dbReference>
<dbReference type="InterPro" id="IPR036305">
    <property type="entry name" value="RGS_sf"/>
</dbReference>
<name>A0ABR2WAE4_9FUNG</name>
<dbReference type="PROSITE" id="PS50132">
    <property type="entry name" value="RGS"/>
    <property type="match status" value="1"/>
</dbReference>
<evidence type="ECO:0000256" key="1">
    <source>
        <dbReference type="SAM" id="Phobius"/>
    </source>
</evidence>
<feature type="transmembrane region" description="Helical" evidence="1">
    <location>
        <begin position="276"/>
        <end position="297"/>
    </location>
</feature>
<feature type="transmembrane region" description="Helical" evidence="1">
    <location>
        <begin position="209"/>
        <end position="231"/>
    </location>
</feature>
<sequence>MTAAPEIILYVFVSLFTLLTIFTVYRFWVQRSVESIKYRSPGFTIIGAITIWLLIIIFMLRMNVDWFPCYISLWATSLGYPVIYVVTIIRSIRLWFHYRISEAKFRQALVHVSKQNTVNQSIETAGGSFEMFNMTGKTRNRPDIFSLNEDSFYQKRHILSKRFLAGIFIAVMLAHLLIIVVIQVFSVAYSFKPSVGSESGAICMIGWEYIPHYVISSIYTLIVLPLLIYRMRDVNDAYGIRRELLYTSILMVLSTIILILFLYLPQLHFISTVVSGIVWSAVPLIAIYALMVIRPLVDSYNIVLLKRWSCLFKSKPNLPYTREAMELLLQDPILFNQFKLFSVTDFTLECVLFYECCRNSRFSMDVKELKEIYLNFIHPEAKFQINLSERTKSELEALAHQEKFEPDMYLDASKDIQDLMYVNTFSRYVQHNQNSKAVWEQV</sequence>
<evidence type="ECO:0000313" key="3">
    <source>
        <dbReference type="EMBL" id="KAK9728609.1"/>
    </source>
</evidence>
<reference evidence="3 4" key="1">
    <citation type="submission" date="2023-04" db="EMBL/GenBank/DDBJ databases">
        <title>Genome of Basidiobolus ranarum AG-B5.</title>
        <authorList>
            <person name="Stajich J.E."/>
            <person name="Carter-House D."/>
            <person name="Gryganskyi A."/>
        </authorList>
    </citation>
    <scope>NUCLEOTIDE SEQUENCE [LARGE SCALE GENOMIC DNA]</scope>
    <source>
        <strain evidence="3 4">AG-B5</strain>
    </source>
</reference>
<feature type="transmembrane region" description="Helical" evidence="1">
    <location>
        <begin position="243"/>
        <end position="264"/>
    </location>
</feature>
<organism evidence="3 4">
    <name type="scientific">Basidiobolus ranarum</name>
    <dbReference type="NCBI Taxonomy" id="34480"/>
    <lineage>
        <taxon>Eukaryota</taxon>
        <taxon>Fungi</taxon>
        <taxon>Fungi incertae sedis</taxon>
        <taxon>Zoopagomycota</taxon>
        <taxon>Entomophthoromycotina</taxon>
        <taxon>Basidiobolomycetes</taxon>
        <taxon>Basidiobolales</taxon>
        <taxon>Basidiobolaceae</taxon>
        <taxon>Basidiobolus</taxon>
    </lineage>
</organism>
<keyword evidence="1" id="KW-0812">Transmembrane</keyword>
<evidence type="ECO:0000313" key="4">
    <source>
        <dbReference type="Proteomes" id="UP001479436"/>
    </source>
</evidence>
<gene>
    <name evidence="3" type="ORF">K7432_000956</name>
</gene>
<dbReference type="SUPFAM" id="SSF48097">
    <property type="entry name" value="Regulator of G-protein signaling, RGS"/>
    <property type="match status" value="1"/>
</dbReference>
<keyword evidence="1" id="KW-1133">Transmembrane helix</keyword>
<dbReference type="PRINTS" id="PR01301">
    <property type="entry name" value="RGSPROTEIN"/>
</dbReference>
<dbReference type="InterPro" id="IPR016137">
    <property type="entry name" value="RGS"/>
</dbReference>